<dbReference type="PANTHER" id="PTHR10027">
    <property type="entry name" value="CALCIUM-ACTIVATED POTASSIUM CHANNEL ALPHA CHAIN"/>
    <property type="match status" value="1"/>
</dbReference>
<comment type="subcellular location">
    <subcellularLocation>
        <location evidence="1">Membrane</location>
        <topology evidence="1">Multi-pass membrane protein</topology>
    </subcellularLocation>
</comment>
<sequence length="257" mass="28947">MPSTFKTTLTELYEGDSARAHRFRYALLAFDIVTMIFVIITSFLAHALWVEVTDLVLGLVILCDFSARVCVTRRTLRYFLRFSTLADIAALMSFLAPLAGEGLGFLRILRTLRLLHTYQLLERLRQDFRLFRAHEEVILAALNLLVFIFVTTGLIYALEHGHNPHIRNYADALYFTITTLTTTGFGDITLDGTTGRLLSIAVMFFGVTLFLRLAQVLFRPTKVRCECKVCGLMLHDADAVHCKHCGTVIHIGTEGQG</sequence>
<proteinExistence type="predicted"/>
<keyword evidence="4 11" id="KW-0812">Transmembrane</keyword>
<dbReference type="AlphaFoldDB" id="A0A0B5E076"/>
<accession>A0A0B5E076</accession>
<dbReference type="InterPro" id="IPR047871">
    <property type="entry name" value="K_chnl_Slo-like"/>
</dbReference>
<keyword evidence="6" id="KW-0630">Potassium</keyword>
<keyword evidence="5" id="KW-0631">Potassium channel</keyword>
<evidence type="ECO:0000256" key="5">
    <source>
        <dbReference type="ARBA" id="ARBA00022826"/>
    </source>
</evidence>
<keyword evidence="2" id="KW-0813">Transport</keyword>
<dbReference type="HOGENOM" id="CLU_011722_1_3_5"/>
<evidence type="ECO:0000256" key="10">
    <source>
        <dbReference type="ARBA" id="ARBA00023303"/>
    </source>
</evidence>
<dbReference type="GO" id="GO:0016020">
    <property type="term" value="C:membrane"/>
    <property type="evidence" value="ECO:0007669"/>
    <property type="project" value="UniProtKB-SubCell"/>
</dbReference>
<feature type="transmembrane region" description="Helical" evidence="11">
    <location>
        <begin position="25"/>
        <end position="49"/>
    </location>
</feature>
<dbReference type="InterPro" id="IPR013099">
    <property type="entry name" value="K_chnl_dom"/>
</dbReference>
<evidence type="ECO:0000256" key="8">
    <source>
        <dbReference type="ARBA" id="ARBA00023065"/>
    </source>
</evidence>
<dbReference type="STRING" id="1208324.P73_1681"/>
<feature type="transmembrane region" description="Helical" evidence="11">
    <location>
        <begin position="78"/>
        <end position="99"/>
    </location>
</feature>
<evidence type="ECO:0000313" key="13">
    <source>
        <dbReference type="EMBL" id="AJE46396.1"/>
    </source>
</evidence>
<evidence type="ECO:0000256" key="3">
    <source>
        <dbReference type="ARBA" id="ARBA00022538"/>
    </source>
</evidence>
<dbReference type="EMBL" id="CP004393">
    <property type="protein sequence ID" value="AJE46396.1"/>
    <property type="molecule type" value="Genomic_DNA"/>
</dbReference>
<evidence type="ECO:0000256" key="7">
    <source>
        <dbReference type="ARBA" id="ARBA00022989"/>
    </source>
</evidence>
<evidence type="ECO:0000256" key="9">
    <source>
        <dbReference type="ARBA" id="ARBA00023136"/>
    </source>
</evidence>
<evidence type="ECO:0000256" key="1">
    <source>
        <dbReference type="ARBA" id="ARBA00004141"/>
    </source>
</evidence>
<keyword evidence="14" id="KW-1185">Reference proteome</keyword>
<dbReference type="Gene3D" id="1.10.287.70">
    <property type="match status" value="1"/>
</dbReference>
<evidence type="ECO:0000256" key="4">
    <source>
        <dbReference type="ARBA" id="ARBA00022692"/>
    </source>
</evidence>
<evidence type="ECO:0000256" key="6">
    <source>
        <dbReference type="ARBA" id="ARBA00022958"/>
    </source>
</evidence>
<keyword evidence="3" id="KW-0633">Potassium transport</keyword>
<keyword evidence="9 11" id="KW-0472">Membrane</keyword>
<name>A0A0B5E076_9RHOB</name>
<keyword evidence="8" id="KW-0406">Ion transport</keyword>
<protein>
    <submittedName>
        <fullName evidence="13">Ion transport 2 family protein</fullName>
    </submittedName>
</protein>
<dbReference type="RefSeq" id="WP_043869283.1">
    <property type="nucleotide sequence ID" value="NZ_CP004393.1"/>
</dbReference>
<evidence type="ECO:0000256" key="2">
    <source>
        <dbReference type="ARBA" id="ARBA00022448"/>
    </source>
</evidence>
<gene>
    <name evidence="13" type="ORF">P73_1681</name>
</gene>
<evidence type="ECO:0000259" key="12">
    <source>
        <dbReference type="Pfam" id="PF07885"/>
    </source>
</evidence>
<dbReference type="Gene3D" id="1.20.120.350">
    <property type="entry name" value="Voltage-gated potassium channels. Chain C"/>
    <property type="match status" value="1"/>
</dbReference>
<reference evidence="13 14" key="1">
    <citation type="journal article" date="2014" name="Int. J. Syst. Evol. Microbiol.">
        <title>Celeribacter indicus sp. nov., a polycyclic aromatic hydrocarbon-degrading bacterium from deep-sea sediment and reclassification of Huaishuia halophila as Celeribacter halophilus comb. nov.</title>
        <authorList>
            <person name="Lai Q."/>
            <person name="Cao J."/>
            <person name="Yuan J."/>
            <person name="Li F."/>
            <person name="Shao Z."/>
        </authorList>
    </citation>
    <scope>NUCLEOTIDE SEQUENCE [LARGE SCALE GENOMIC DNA]</scope>
    <source>
        <strain evidence="13">P73</strain>
    </source>
</reference>
<keyword evidence="10" id="KW-0407">Ion channel</keyword>
<dbReference type="SUPFAM" id="SSF81324">
    <property type="entry name" value="Voltage-gated potassium channels"/>
    <property type="match status" value="1"/>
</dbReference>
<dbReference type="OrthoDB" id="9799090at2"/>
<keyword evidence="7 11" id="KW-1133">Transmembrane helix</keyword>
<feature type="transmembrane region" description="Helical" evidence="11">
    <location>
        <begin position="196"/>
        <end position="214"/>
    </location>
</feature>
<dbReference type="Proteomes" id="UP000031521">
    <property type="component" value="Chromosome"/>
</dbReference>
<feature type="domain" description="Potassium channel" evidence="12">
    <location>
        <begin position="145"/>
        <end position="218"/>
    </location>
</feature>
<feature type="transmembrane region" description="Helical" evidence="11">
    <location>
        <begin position="137"/>
        <end position="158"/>
    </location>
</feature>
<dbReference type="Pfam" id="PF07885">
    <property type="entry name" value="Ion_trans_2"/>
    <property type="match status" value="1"/>
</dbReference>
<organism evidence="13 14">
    <name type="scientific">Celeribacter indicus</name>
    <dbReference type="NCBI Taxonomy" id="1208324"/>
    <lineage>
        <taxon>Bacteria</taxon>
        <taxon>Pseudomonadati</taxon>
        <taxon>Pseudomonadota</taxon>
        <taxon>Alphaproteobacteria</taxon>
        <taxon>Rhodobacterales</taxon>
        <taxon>Roseobacteraceae</taxon>
        <taxon>Celeribacter</taxon>
    </lineage>
</organism>
<dbReference type="GO" id="GO:0005267">
    <property type="term" value="F:potassium channel activity"/>
    <property type="evidence" value="ECO:0007669"/>
    <property type="project" value="UniProtKB-KW"/>
</dbReference>
<dbReference type="PANTHER" id="PTHR10027:SF10">
    <property type="entry name" value="SLOWPOKE 2, ISOFORM D"/>
    <property type="match status" value="1"/>
</dbReference>
<evidence type="ECO:0000256" key="11">
    <source>
        <dbReference type="SAM" id="Phobius"/>
    </source>
</evidence>
<dbReference type="InterPro" id="IPR027359">
    <property type="entry name" value="Volt_channel_dom_sf"/>
</dbReference>
<dbReference type="KEGG" id="cid:P73_1681"/>
<evidence type="ECO:0000313" key="14">
    <source>
        <dbReference type="Proteomes" id="UP000031521"/>
    </source>
</evidence>